<gene>
    <name evidence="1" type="ORF">BDV95DRAFT_330954</name>
</gene>
<evidence type="ECO:0000313" key="1">
    <source>
        <dbReference type="EMBL" id="KAF2874342.1"/>
    </source>
</evidence>
<reference evidence="1 2" key="1">
    <citation type="submission" date="2020-01" db="EMBL/GenBank/DDBJ databases">
        <authorList>
            <consortium name="DOE Joint Genome Institute"/>
            <person name="Haridas S."/>
            <person name="Albert R."/>
            <person name="Binder M."/>
            <person name="Bloem J."/>
            <person name="Labutti K."/>
            <person name="Salamov A."/>
            <person name="Andreopoulos B."/>
            <person name="Baker S.E."/>
            <person name="Barry K."/>
            <person name="Bills G."/>
            <person name="Bluhm B.H."/>
            <person name="Cannon C."/>
            <person name="Castanera R."/>
            <person name="Culley D.E."/>
            <person name="Daum C."/>
            <person name="Ezra D."/>
            <person name="Gonzalez J.B."/>
            <person name="Henrissat B."/>
            <person name="Kuo A."/>
            <person name="Liang C."/>
            <person name="Lipzen A."/>
            <person name="Lutzoni F."/>
            <person name="Magnuson J."/>
            <person name="Mondo S."/>
            <person name="Nolan M."/>
            <person name="Ohm R."/>
            <person name="Pangilinan J."/>
            <person name="Park H.-J.H."/>
            <person name="Ramirez L."/>
            <person name="Alfaro M."/>
            <person name="Sun H."/>
            <person name="Tritt A."/>
            <person name="Yoshinaga Y."/>
            <person name="Zwiers L.-H.L."/>
            <person name="Turgeon B.G."/>
            <person name="Goodwin S.B."/>
            <person name="Spatafora J.W."/>
            <person name="Crous P.W."/>
            <person name="Grigoriev I.V."/>
        </authorList>
    </citation>
    <scope>NUCLEOTIDE SEQUENCE [LARGE SCALE GENOMIC DNA]</scope>
    <source>
        <strain evidence="1 2">CBS 611.86</strain>
    </source>
</reference>
<sequence length="329" mass="38131">MVLSWEPALESGTHHEPIIIHGDILFHQPIFDRDNISFPHTGYIALHVIVMSNSPTSVVESILDQQLRNACPGIQLSRAAFGYTSLVIDSTNRWLCPSCSVRLDPSKRAYGHAMIEQFGYKPFNGSDDFIALVEANDLDHYLREDWYPFSYIGDSVAYFANPPFSVFCNNRTGPDGVCQFDRRNYDWEPEITVRFHLEPGQWIASWKRIRQLLRHLTTKMEPWPCPGCSFNVYELAYHPELKDDKVTQEHVLRSGRLFKPLALWQDDVPENLRYCYMNKFEDCFSGEGRVKCGQCDWLWGTGVELAYDSTRVSVMRPGKFNGMERYWSY</sequence>
<protein>
    <submittedName>
        <fullName evidence="1">Uncharacterized protein</fullName>
    </submittedName>
</protein>
<comment type="caution">
    <text evidence="1">The sequence shown here is derived from an EMBL/GenBank/DDBJ whole genome shotgun (WGS) entry which is preliminary data.</text>
</comment>
<dbReference type="EMBL" id="JAADJZ010000006">
    <property type="protein sequence ID" value="KAF2874342.1"/>
    <property type="molecule type" value="Genomic_DNA"/>
</dbReference>
<dbReference type="Proteomes" id="UP000481861">
    <property type="component" value="Unassembled WGS sequence"/>
</dbReference>
<organism evidence="1 2">
    <name type="scientific">Massariosphaeria phaeospora</name>
    <dbReference type="NCBI Taxonomy" id="100035"/>
    <lineage>
        <taxon>Eukaryota</taxon>
        <taxon>Fungi</taxon>
        <taxon>Dikarya</taxon>
        <taxon>Ascomycota</taxon>
        <taxon>Pezizomycotina</taxon>
        <taxon>Dothideomycetes</taxon>
        <taxon>Pleosporomycetidae</taxon>
        <taxon>Pleosporales</taxon>
        <taxon>Pleosporales incertae sedis</taxon>
        <taxon>Massariosphaeria</taxon>
    </lineage>
</organism>
<dbReference type="AlphaFoldDB" id="A0A7C8MIR5"/>
<name>A0A7C8MIR5_9PLEO</name>
<proteinExistence type="predicted"/>
<accession>A0A7C8MIR5</accession>
<evidence type="ECO:0000313" key="2">
    <source>
        <dbReference type="Proteomes" id="UP000481861"/>
    </source>
</evidence>
<keyword evidence="2" id="KW-1185">Reference proteome</keyword>